<organismHost>
    <name type="scientific">Sus scrofa</name>
    <name type="common">Pig</name>
    <dbReference type="NCBI Taxonomy" id="9823"/>
</organismHost>
<name>Q9IGT3_ADEP3</name>
<protein>
    <submittedName>
        <fullName evidence="1">184R</fullName>
    </submittedName>
</protein>
<organism evidence="1">
    <name type="scientific">Porcine adenovirus A serotype 3</name>
    <name type="common">PAdV-3</name>
    <name type="synonym">Porcine adenovirus 3</name>
    <dbReference type="NCBI Taxonomy" id="35265"/>
    <lineage>
        <taxon>Viruses</taxon>
        <taxon>Varidnaviria</taxon>
        <taxon>Bamfordvirae</taxon>
        <taxon>Preplasmiviricota</taxon>
        <taxon>Polisuviricotina</taxon>
        <taxon>Pharingeaviricetes</taxon>
        <taxon>Rowavirales</taxon>
        <taxon>Adenoviridae</taxon>
        <taxon>Mastadenovirus</taxon>
        <taxon>Mastadenovirus porcustertium</taxon>
    </lineage>
</organism>
<proteinExistence type="predicted"/>
<evidence type="ECO:0000313" key="1">
    <source>
        <dbReference type="EMBL" id="AAF78231.1"/>
    </source>
</evidence>
<gene>
    <name evidence="1" type="primary">184R</name>
</gene>
<dbReference type="EMBL" id="AF247039">
    <property type="protein sequence ID" value="AAF78231.1"/>
    <property type="molecule type" value="Genomic_DNA"/>
</dbReference>
<reference evidence="1" key="1">
    <citation type="journal article" date="2000" name="Intervirology">
        <title>Sequence analysis of porcine adenovirus type 3 E1 region, pIX and pIVa2 genes, and two novel open reading frames.</title>
        <authorList>
            <person name="Aggarwal N."/>
            <person name="Mittal S.K."/>
        </authorList>
    </citation>
    <scope>NUCLEOTIDE SEQUENCE</scope>
</reference>
<sequence>MFGTIIACPAFSVLQGLVYLLEAAVDLVLDVEIHGHESLGGVQVEPLEGWVRGAGAVDDPVIGVLVAVVVEDVLEEQADGGGQTLGVGIDEAVELGGLHEGGHDVVLGLDLEVGDVAALVAAGVHVVEDDEDGVAGAAGEAGVQLGGEGVEELGDPLVSAEVLHALVEDDGDGSAGGGAGEDVA</sequence>
<accession>Q9IGT3</accession>